<keyword evidence="2" id="KW-1185">Reference proteome</keyword>
<dbReference type="EMBL" id="CAJVQB010049144">
    <property type="protein sequence ID" value="CAG8834338.1"/>
    <property type="molecule type" value="Genomic_DNA"/>
</dbReference>
<dbReference type="Proteomes" id="UP000789901">
    <property type="component" value="Unassembled WGS sequence"/>
</dbReference>
<evidence type="ECO:0000313" key="2">
    <source>
        <dbReference type="Proteomes" id="UP000789901"/>
    </source>
</evidence>
<name>A0ABN7WK73_GIGMA</name>
<feature type="non-terminal residue" evidence="1">
    <location>
        <position position="76"/>
    </location>
</feature>
<sequence>MYTTNHCYQNEVEMAKDEYILKIEITKVEKKYIPVLFNNTNVINSNQREADIKMKSVAIELDLKAFGDNKTIKKMY</sequence>
<gene>
    <name evidence="1" type="ORF">GMARGA_LOCUS32003</name>
</gene>
<reference evidence="1 2" key="1">
    <citation type="submission" date="2021-06" db="EMBL/GenBank/DDBJ databases">
        <authorList>
            <person name="Kallberg Y."/>
            <person name="Tangrot J."/>
            <person name="Rosling A."/>
        </authorList>
    </citation>
    <scope>NUCLEOTIDE SEQUENCE [LARGE SCALE GENOMIC DNA]</scope>
    <source>
        <strain evidence="1 2">120-4 pot B 10/14</strain>
    </source>
</reference>
<proteinExistence type="predicted"/>
<organism evidence="1 2">
    <name type="scientific">Gigaspora margarita</name>
    <dbReference type="NCBI Taxonomy" id="4874"/>
    <lineage>
        <taxon>Eukaryota</taxon>
        <taxon>Fungi</taxon>
        <taxon>Fungi incertae sedis</taxon>
        <taxon>Mucoromycota</taxon>
        <taxon>Glomeromycotina</taxon>
        <taxon>Glomeromycetes</taxon>
        <taxon>Diversisporales</taxon>
        <taxon>Gigasporaceae</taxon>
        <taxon>Gigaspora</taxon>
    </lineage>
</organism>
<protein>
    <submittedName>
        <fullName evidence="1">7698_t:CDS:1</fullName>
    </submittedName>
</protein>
<comment type="caution">
    <text evidence="1">The sequence shown here is derived from an EMBL/GenBank/DDBJ whole genome shotgun (WGS) entry which is preliminary data.</text>
</comment>
<accession>A0ABN7WK73</accession>
<evidence type="ECO:0000313" key="1">
    <source>
        <dbReference type="EMBL" id="CAG8834338.1"/>
    </source>
</evidence>